<dbReference type="EMBL" id="CP036268">
    <property type="protein sequence ID" value="QDT39372.1"/>
    <property type="molecule type" value="Genomic_DNA"/>
</dbReference>
<dbReference type="Pfam" id="PF00400">
    <property type="entry name" value="WD40"/>
    <property type="match status" value="2"/>
</dbReference>
<evidence type="ECO:0000256" key="3">
    <source>
        <dbReference type="PROSITE-ProRule" id="PRU00221"/>
    </source>
</evidence>
<dbReference type="PROSITE" id="PS50294">
    <property type="entry name" value="WD_REPEATS_REGION"/>
    <property type="match status" value="2"/>
</dbReference>
<dbReference type="SUPFAM" id="SSF50978">
    <property type="entry name" value="WD40 repeat-like"/>
    <property type="match status" value="1"/>
</dbReference>
<evidence type="ECO:0000313" key="4">
    <source>
        <dbReference type="EMBL" id="QDT39372.1"/>
    </source>
</evidence>
<feature type="repeat" description="WD" evidence="3">
    <location>
        <begin position="1"/>
        <end position="32"/>
    </location>
</feature>
<keyword evidence="1 3" id="KW-0853">WD repeat</keyword>
<accession>A0A517R692</accession>
<dbReference type="InterPro" id="IPR019775">
    <property type="entry name" value="WD40_repeat_CS"/>
</dbReference>
<gene>
    <name evidence="4" type="ORF">Pan189_37780</name>
</gene>
<dbReference type="PROSITE" id="PS50082">
    <property type="entry name" value="WD_REPEATS_2"/>
    <property type="match status" value="2"/>
</dbReference>
<protein>
    <submittedName>
        <fullName evidence="4">WD domain, G-beta repeat</fullName>
    </submittedName>
</protein>
<dbReference type="PANTHER" id="PTHR19848:SF8">
    <property type="entry name" value="F-BOX AND WD REPEAT DOMAIN CONTAINING 7"/>
    <property type="match status" value="1"/>
</dbReference>
<dbReference type="PANTHER" id="PTHR19848">
    <property type="entry name" value="WD40 REPEAT PROTEIN"/>
    <property type="match status" value="1"/>
</dbReference>
<dbReference type="KEGG" id="svp:Pan189_37780"/>
<dbReference type="AlphaFoldDB" id="A0A517R692"/>
<dbReference type="InterPro" id="IPR036322">
    <property type="entry name" value="WD40_repeat_dom_sf"/>
</dbReference>
<evidence type="ECO:0000256" key="1">
    <source>
        <dbReference type="ARBA" id="ARBA00022574"/>
    </source>
</evidence>
<evidence type="ECO:0000256" key="2">
    <source>
        <dbReference type="ARBA" id="ARBA00022737"/>
    </source>
</evidence>
<dbReference type="InterPro" id="IPR001680">
    <property type="entry name" value="WD40_rpt"/>
</dbReference>
<proteinExistence type="predicted"/>
<dbReference type="PROSITE" id="PS00678">
    <property type="entry name" value="WD_REPEATS_1"/>
    <property type="match status" value="2"/>
</dbReference>
<dbReference type="SMART" id="SM00320">
    <property type="entry name" value="WD40"/>
    <property type="match status" value="2"/>
</dbReference>
<name>A0A517R692_9PLAN</name>
<dbReference type="Gene3D" id="2.130.10.10">
    <property type="entry name" value="YVTN repeat-like/Quinoprotein amine dehydrogenase"/>
    <property type="match status" value="1"/>
</dbReference>
<dbReference type="OrthoDB" id="9805828at2"/>
<keyword evidence="2" id="KW-0677">Repeat</keyword>
<organism evidence="4 5">
    <name type="scientific">Stratiformator vulcanicus</name>
    <dbReference type="NCBI Taxonomy" id="2527980"/>
    <lineage>
        <taxon>Bacteria</taxon>
        <taxon>Pseudomonadati</taxon>
        <taxon>Planctomycetota</taxon>
        <taxon>Planctomycetia</taxon>
        <taxon>Planctomycetales</taxon>
        <taxon>Planctomycetaceae</taxon>
        <taxon>Stratiformator</taxon>
    </lineage>
</organism>
<reference evidence="4 5" key="1">
    <citation type="submission" date="2019-02" db="EMBL/GenBank/DDBJ databases">
        <title>Deep-cultivation of Planctomycetes and their phenomic and genomic characterization uncovers novel biology.</title>
        <authorList>
            <person name="Wiegand S."/>
            <person name="Jogler M."/>
            <person name="Boedeker C."/>
            <person name="Pinto D."/>
            <person name="Vollmers J."/>
            <person name="Rivas-Marin E."/>
            <person name="Kohn T."/>
            <person name="Peeters S.H."/>
            <person name="Heuer A."/>
            <person name="Rast P."/>
            <person name="Oberbeckmann S."/>
            <person name="Bunk B."/>
            <person name="Jeske O."/>
            <person name="Meyerdierks A."/>
            <person name="Storesund J.E."/>
            <person name="Kallscheuer N."/>
            <person name="Luecker S."/>
            <person name="Lage O.M."/>
            <person name="Pohl T."/>
            <person name="Merkel B.J."/>
            <person name="Hornburger P."/>
            <person name="Mueller R.-W."/>
            <person name="Bruemmer F."/>
            <person name="Labrenz M."/>
            <person name="Spormann A.M."/>
            <person name="Op den Camp H."/>
            <person name="Overmann J."/>
            <person name="Amann R."/>
            <person name="Jetten M.S.M."/>
            <person name="Mascher T."/>
            <person name="Medema M.H."/>
            <person name="Devos D.P."/>
            <person name="Kaster A.-K."/>
            <person name="Ovreas L."/>
            <person name="Rohde M."/>
            <person name="Galperin M.Y."/>
            <person name="Jogler C."/>
        </authorList>
    </citation>
    <scope>NUCLEOTIDE SEQUENCE [LARGE SCALE GENOMIC DNA]</scope>
    <source>
        <strain evidence="4 5">Pan189</strain>
    </source>
</reference>
<dbReference type="Proteomes" id="UP000317318">
    <property type="component" value="Chromosome"/>
</dbReference>
<sequence>MCFSPDGKRIVSGGGDWTLKVWDAESGQETLTLTGHTSSVYSVCFSPDGKRIVSGGYDRTLKVWNAQSE</sequence>
<feature type="repeat" description="WD" evidence="3">
    <location>
        <begin position="33"/>
        <end position="69"/>
    </location>
</feature>
<evidence type="ECO:0000313" key="5">
    <source>
        <dbReference type="Proteomes" id="UP000317318"/>
    </source>
</evidence>
<keyword evidence="5" id="KW-1185">Reference proteome</keyword>
<dbReference type="InterPro" id="IPR015943">
    <property type="entry name" value="WD40/YVTN_repeat-like_dom_sf"/>
</dbReference>